<gene>
    <name evidence="2" type="ORF">PIOMA14_I_1533</name>
</gene>
<reference evidence="2 3" key="1">
    <citation type="journal article" date="2016" name="DNA Res.">
        <title>The complete genome sequencing of Prevotella intermedia strain OMA14 and a subsequent fine-scale, intra-species genomic comparison reveal an unusual amplification of conjugative and mobile transposons and identify a novel Prevotella-lineage-specific repeat.</title>
        <authorList>
            <person name="Naito M."/>
            <person name="Ogura Y."/>
            <person name="Itoh T."/>
            <person name="Shoji M."/>
            <person name="Okamoto M."/>
            <person name="Hayashi T."/>
            <person name="Nakayama K."/>
        </authorList>
    </citation>
    <scope>NUCLEOTIDE SEQUENCE [LARGE SCALE GENOMIC DNA]</scope>
    <source>
        <strain evidence="2 3">OMA14</strain>
    </source>
</reference>
<accession>A0A0S3UKK1</accession>
<evidence type="ECO:0000256" key="1">
    <source>
        <dbReference type="SAM" id="Phobius"/>
    </source>
</evidence>
<organism evidence="2 3">
    <name type="scientific">Prevotella intermedia</name>
    <dbReference type="NCBI Taxonomy" id="28131"/>
    <lineage>
        <taxon>Bacteria</taxon>
        <taxon>Pseudomonadati</taxon>
        <taxon>Bacteroidota</taxon>
        <taxon>Bacteroidia</taxon>
        <taxon>Bacteroidales</taxon>
        <taxon>Prevotellaceae</taxon>
        <taxon>Prevotella</taxon>
    </lineage>
</organism>
<name>A0A0S3UKK1_PREIN</name>
<evidence type="ECO:0000313" key="3">
    <source>
        <dbReference type="Proteomes" id="UP000217431"/>
    </source>
</evidence>
<keyword evidence="1" id="KW-1133">Transmembrane helix</keyword>
<feature type="transmembrane region" description="Helical" evidence="1">
    <location>
        <begin position="44"/>
        <end position="66"/>
    </location>
</feature>
<sequence length="103" mass="12151">MMEYKLRIAAITTLRPYIFIVSRSLVGCVVAWLLINYVSDNLLLLLSLFLYLGAVYVLIIFVRIFYNKTLIIEYTDNEIILQIGRKRNVIERQTYWGFIVLII</sequence>
<dbReference type="Proteomes" id="UP000217431">
    <property type="component" value="Chromosome I"/>
</dbReference>
<dbReference type="AlphaFoldDB" id="A0A0S3UKK1"/>
<keyword evidence="1" id="KW-0812">Transmembrane</keyword>
<protein>
    <submittedName>
        <fullName evidence="2">Uncharacterized protein</fullName>
    </submittedName>
</protein>
<keyword evidence="1" id="KW-0472">Membrane</keyword>
<proteinExistence type="predicted"/>
<feature type="transmembrane region" description="Helical" evidence="1">
    <location>
        <begin position="20"/>
        <end position="38"/>
    </location>
</feature>
<evidence type="ECO:0000313" key="2">
    <source>
        <dbReference type="EMBL" id="BAU18041.1"/>
    </source>
</evidence>
<dbReference type="EMBL" id="AP014597">
    <property type="protein sequence ID" value="BAU18041.1"/>
    <property type="molecule type" value="Genomic_DNA"/>
</dbReference>